<protein>
    <submittedName>
        <fullName evidence="2">Ni/Fe hydrogenase subunit gamma</fullName>
    </submittedName>
</protein>
<dbReference type="InterPro" id="IPR017938">
    <property type="entry name" value="Riboflavin_synthase-like_b-brl"/>
</dbReference>
<gene>
    <name evidence="2" type="ORF">DF3PB_2540006</name>
</gene>
<dbReference type="GO" id="GO:0016491">
    <property type="term" value="F:oxidoreductase activity"/>
    <property type="evidence" value="ECO:0007669"/>
    <property type="project" value="InterPro"/>
</dbReference>
<evidence type="ECO:0000313" key="2">
    <source>
        <dbReference type="EMBL" id="SUS06222.1"/>
    </source>
</evidence>
<dbReference type="CDD" id="cd06221">
    <property type="entry name" value="sulfite_reductase_like"/>
    <property type="match status" value="1"/>
</dbReference>
<dbReference type="Pfam" id="PF10418">
    <property type="entry name" value="DHODB_Fe-S_bind"/>
    <property type="match status" value="1"/>
</dbReference>
<dbReference type="Gene3D" id="3.40.50.80">
    <property type="entry name" value="Nucleotide-binding domain of ferredoxin-NADP reductase (FNR) module"/>
    <property type="match status" value="1"/>
</dbReference>
<dbReference type="InterPro" id="IPR039261">
    <property type="entry name" value="FNR_nucleotide-bd"/>
</dbReference>
<dbReference type="Pfam" id="PF00175">
    <property type="entry name" value="NAD_binding_1"/>
    <property type="match status" value="1"/>
</dbReference>
<sequence length="287" mass="30759">MAITAPLLQPASHPWSFSPWRISHVRRELADTFTLTLDPPADAADAAAAFLPGQFNMLYVFGCGEVPISISGAAGEGGRLKHTIRAVGAVTRALRQLRAGDVVGVRGPFGAGWPIDDTAGSDVVIVAGGIGLAPLRPAVEAILHARERYGRFIVLYGARSPEDILFARDLGRWSSRLDTYVDVTVDRAAGAWRGNVGLVTALIARVGLEAEHTVAFLCGPEAMMRFAVGALAKRGVEAGRTYLSLERNMKCGVGLCGRCQLAGHFVCRDGPVFRLDRIPNVFQVREL</sequence>
<dbReference type="GO" id="GO:0051537">
    <property type="term" value="F:2 iron, 2 sulfur cluster binding"/>
    <property type="evidence" value="ECO:0007669"/>
    <property type="project" value="InterPro"/>
</dbReference>
<dbReference type="PANTHER" id="PTHR43513:SF1">
    <property type="entry name" value="ANAEROBIC SULFITE REDUCTASE SUBUNIT B"/>
    <property type="match status" value="1"/>
</dbReference>
<dbReference type="InterPro" id="IPR001709">
    <property type="entry name" value="Flavoprot_Pyr_Nucl_cyt_Rdtase"/>
</dbReference>
<dbReference type="InterPro" id="IPR019480">
    <property type="entry name" value="Dihydroorotate_DH_Fe-S-bd"/>
</dbReference>
<dbReference type="SUPFAM" id="SSF52343">
    <property type="entry name" value="Ferredoxin reductase-like, C-terminal NADP-linked domain"/>
    <property type="match status" value="1"/>
</dbReference>
<evidence type="ECO:0000259" key="1">
    <source>
        <dbReference type="PROSITE" id="PS51384"/>
    </source>
</evidence>
<dbReference type="GO" id="GO:0006221">
    <property type="term" value="P:pyrimidine nucleotide biosynthetic process"/>
    <property type="evidence" value="ECO:0007669"/>
    <property type="project" value="InterPro"/>
</dbReference>
<name>A0A380TCL3_9ZZZZ</name>
<dbReference type="PRINTS" id="PR00371">
    <property type="entry name" value="FPNCR"/>
</dbReference>
<dbReference type="SUPFAM" id="SSF63380">
    <property type="entry name" value="Riboflavin synthase domain-like"/>
    <property type="match status" value="1"/>
</dbReference>
<feature type="domain" description="FAD-binding FR-type" evidence="1">
    <location>
        <begin position="15"/>
        <end position="115"/>
    </location>
</feature>
<dbReference type="InterPro" id="IPR012165">
    <property type="entry name" value="Cyt_c3_hydrogenase_gsu"/>
</dbReference>
<dbReference type="InterPro" id="IPR050353">
    <property type="entry name" value="PyrK_electron_transfer"/>
</dbReference>
<dbReference type="PIRSF" id="PIRSF006816">
    <property type="entry name" value="Cyc3_hyd_g"/>
    <property type="match status" value="1"/>
</dbReference>
<dbReference type="EMBL" id="UIDG01000173">
    <property type="protein sequence ID" value="SUS06222.1"/>
    <property type="molecule type" value="Genomic_DNA"/>
</dbReference>
<accession>A0A380TCL3</accession>
<proteinExistence type="predicted"/>
<dbReference type="GO" id="GO:0050660">
    <property type="term" value="F:flavin adenine dinucleotide binding"/>
    <property type="evidence" value="ECO:0007669"/>
    <property type="project" value="InterPro"/>
</dbReference>
<dbReference type="Gene3D" id="2.40.30.10">
    <property type="entry name" value="Translation factors"/>
    <property type="match status" value="1"/>
</dbReference>
<dbReference type="PANTHER" id="PTHR43513">
    <property type="entry name" value="DIHYDROOROTATE DEHYDROGENASE B (NAD(+)), ELECTRON TRANSFER SUBUNIT"/>
    <property type="match status" value="1"/>
</dbReference>
<dbReference type="InterPro" id="IPR001433">
    <property type="entry name" value="OxRdtase_FAD/NAD-bd"/>
</dbReference>
<dbReference type="InterPro" id="IPR017927">
    <property type="entry name" value="FAD-bd_FR_type"/>
</dbReference>
<dbReference type="PROSITE" id="PS51384">
    <property type="entry name" value="FAD_FR"/>
    <property type="match status" value="1"/>
</dbReference>
<dbReference type="PRINTS" id="PR00406">
    <property type="entry name" value="CYTB5RDTASE"/>
</dbReference>
<dbReference type="AlphaFoldDB" id="A0A380TCL3"/>
<organism evidence="2">
    <name type="scientific">metagenome</name>
    <dbReference type="NCBI Taxonomy" id="256318"/>
    <lineage>
        <taxon>unclassified sequences</taxon>
        <taxon>metagenomes</taxon>
    </lineage>
</organism>
<reference evidence="2" key="1">
    <citation type="submission" date="2018-07" db="EMBL/GenBank/DDBJ databases">
        <authorList>
            <person name="Quirk P.G."/>
            <person name="Krulwich T.A."/>
        </authorList>
    </citation>
    <scope>NUCLEOTIDE SEQUENCE</scope>
</reference>